<evidence type="ECO:0000259" key="2">
    <source>
        <dbReference type="Pfam" id="PF03732"/>
    </source>
</evidence>
<gene>
    <name evidence="3" type="ORF">CK203_090382</name>
</gene>
<feature type="compositionally biased region" description="Basic residues" evidence="1">
    <location>
        <begin position="491"/>
        <end position="505"/>
    </location>
</feature>
<feature type="compositionally biased region" description="Basic and acidic residues" evidence="1">
    <location>
        <begin position="470"/>
        <end position="490"/>
    </location>
</feature>
<dbReference type="Pfam" id="PF03732">
    <property type="entry name" value="Retrotrans_gag"/>
    <property type="match status" value="1"/>
</dbReference>
<feature type="compositionally biased region" description="Basic and acidic residues" evidence="1">
    <location>
        <begin position="445"/>
        <end position="461"/>
    </location>
</feature>
<reference evidence="3 4" key="1">
    <citation type="journal article" date="2018" name="PLoS Genet.">
        <title>Population sequencing reveals clonal diversity and ancestral inbreeding in the grapevine cultivar Chardonnay.</title>
        <authorList>
            <person name="Roach M.J."/>
            <person name="Johnson D.L."/>
            <person name="Bohlmann J."/>
            <person name="van Vuuren H.J."/>
            <person name="Jones S.J."/>
            <person name="Pretorius I.S."/>
            <person name="Schmidt S.A."/>
            <person name="Borneman A.R."/>
        </authorList>
    </citation>
    <scope>NUCLEOTIDE SEQUENCE [LARGE SCALE GENOMIC DNA]</scope>
    <source>
        <strain evidence="4">cv. Chardonnay</strain>
        <tissue evidence="3">Leaf</tissue>
    </source>
</reference>
<dbReference type="EMBL" id="QGNW01002497">
    <property type="protein sequence ID" value="RVW19324.1"/>
    <property type="molecule type" value="Genomic_DNA"/>
</dbReference>
<dbReference type="Proteomes" id="UP000288805">
    <property type="component" value="Unassembled WGS sequence"/>
</dbReference>
<dbReference type="InterPro" id="IPR005162">
    <property type="entry name" value="Retrotrans_gag_dom"/>
</dbReference>
<dbReference type="PANTHER" id="PTHR33223">
    <property type="entry name" value="CCHC-TYPE DOMAIN-CONTAINING PROTEIN"/>
    <property type="match status" value="1"/>
</dbReference>
<feature type="domain" description="Retrotransposon gag" evidence="2">
    <location>
        <begin position="117"/>
        <end position="203"/>
    </location>
</feature>
<dbReference type="AlphaFoldDB" id="A0A438C7X0"/>
<comment type="caution">
    <text evidence="3">The sequence shown here is derived from an EMBL/GenBank/DDBJ whole genome shotgun (WGS) entry which is preliminary data.</text>
</comment>
<evidence type="ECO:0000313" key="4">
    <source>
        <dbReference type="Proteomes" id="UP000288805"/>
    </source>
</evidence>
<sequence>MAPLPGRCYFTVNIISRRDQEGRLVRIETPRATELEIILEVMENQPEDQHSQHGQGNDPNLYRSMRDRMHPPRMSAPSCIIPPTEQLIIRPHIVPLLPTFHGMESENPYAHIKEFEDDKAKIWLNSLRPRSIRTWTELQADFLKKFFPTHRTNGLKRQISNFSARENEKFYECWERYMEAINACPHHGFDTWLLVSYFYDGMSSSMKQILETMCGGDFMSKNPEEAMDFLSYVSEVSRGWDEPTNREMGKRPVQQMSKRRGMYNLSEDMEMKAKNLNNKPILAPYVSHLNIWWKNVPPFRQQEKCSEQANLIGQWKPNSNAPYGNTYNSSWRNHPNFAWKPRPNPYQSPAQSSQQSQGQSSVEQALISLSKVMGDFVSEQKSINSQLNQKIDNVESTLNKKIDGMHNELSQKIDNIQYSISRLTNLNTVNEKGKFPSQPHQNPKGIHEVESKDEDSSKVRDVQAIITLRSGKEVHQPEHDQRKAKEDKADRKKKRRMNKRERKFR</sequence>
<evidence type="ECO:0000313" key="3">
    <source>
        <dbReference type="EMBL" id="RVW19324.1"/>
    </source>
</evidence>
<protein>
    <recommendedName>
        <fullName evidence="2">Retrotransposon gag domain-containing protein</fullName>
    </recommendedName>
</protein>
<dbReference type="PANTHER" id="PTHR33223:SF11">
    <property type="entry name" value="ELEMENT PROTEIN, PUTATIVE-RELATED"/>
    <property type="match status" value="1"/>
</dbReference>
<evidence type="ECO:0000256" key="1">
    <source>
        <dbReference type="SAM" id="MobiDB-lite"/>
    </source>
</evidence>
<accession>A0A438C7X0</accession>
<feature type="region of interest" description="Disordered" evidence="1">
    <location>
        <begin position="334"/>
        <end position="362"/>
    </location>
</feature>
<name>A0A438C7X0_VITVI</name>
<feature type="compositionally biased region" description="Low complexity" evidence="1">
    <location>
        <begin position="347"/>
        <end position="361"/>
    </location>
</feature>
<organism evidence="3 4">
    <name type="scientific">Vitis vinifera</name>
    <name type="common">Grape</name>
    <dbReference type="NCBI Taxonomy" id="29760"/>
    <lineage>
        <taxon>Eukaryota</taxon>
        <taxon>Viridiplantae</taxon>
        <taxon>Streptophyta</taxon>
        <taxon>Embryophyta</taxon>
        <taxon>Tracheophyta</taxon>
        <taxon>Spermatophyta</taxon>
        <taxon>Magnoliopsida</taxon>
        <taxon>eudicotyledons</taxon>
        <taxon>Gunneridae</taxon>
        <taxon>Pentapetalae</taxon>
        <taxon>rosids</taxon>
        <taxon>Vitales</taxon>
        <taxon>Vitaceae</taxon>
        <taxon>Viteae</taxon>
        <taxon>Vitis</taxon>
    </lineage>
</organism>
<proteinExistence type="predicted"/>
<feature type="region of interest" description="Disordered" evidence="1">
    <location>
        <begin position="432"/>
        <end position="505"/>
    </location>
</feature>